<proteinExistence type="predicted"/>
<sequence length="381" mass="42802">MQTRSGSFISNLSGDATYRSFRPAPLPPDPPVKLDDEAAALLIDANRKVALLDGLSARIPNMDLFVAMYIRKEALVSSQIEGTQCTLDDVLDPNIETNINGDVSDVINYIKATEYAIDRLNTLPLCNRLIRETHAVLLSGVRGGEKTPGEFRYTQNWIGGQGSTLKNARYIPPNPQDMIEAMSALEKYLNAEDNLDPLIRAALIHYQFETVHPFLDGNGRIGRLLITLFLMQEKILSTPALYISCYLKSNRVEYYDRMTEVRKSGNYEQWITFFLQAVAETAQDAIETIDKLTALHLRSTGLLEDEVPRVRVNLETLLSYLEKNPIIDIRKTSDALGFSYNTTAKYVDILCGKSILAQTSKVGKAKIYSYADYLEILRKDT</sequence>
<dbReference type="PANTHER" id="PTHR13504">
    <property type="entry name" value="FIDO DOMAIN-CONTAINING PROTEIN DDB_G0283145"/>
    <property type="match status" value="1"/>
</dbReference>
<dbReference type="InterPro" id="IPR036597">
    <property type="entry name" value="Fido-like_dom_sf"/>
</dbReference>
<organism evidence="2">
    <name type="scientific">Siphoviridae sp. ctUi914</name>
    <dbReference type="NCBI Taxonomy" id="2825529"/>
    <lineage>
        <taxon>Viruses</taxon>
        <taxon>Duplodnaviria</taxon>
        <taxon>Heunggongvirae</taxon>
        <taxon>Uroviricota</taxon>
        <taxon>Caudoviricetes</taxon>
    </lineage>
</organism>
<evidence type="ECO:0000259" key="1">
    <source>
        <dbReference type="PROSITE" id="PS51459"/>
    </source>
</evidence>
<dbReference type="PROSITE" id="PS51459">
    <property type="entry name" value="FIDO"/>
    <property type="match status" value="1"/>
</dbReference>
<dbReference type="InterPro" id="IPR026287">
    <property type="entry name" value="SoFic-like"/>
</dbReference>
<dbReference type="Pfam" id="PF02661">
    <property type="entry name" value="Fic"/>
    <property type="match status" value="1"/>
</dbReference>
<dbReference type="Gene3D" id="1.10.3290.10">
    <property type="entry name" value="Fido-like domain"/>
    <property type="match status" value="1"/>
</dbReference>
<name>A0A8S5TXC0_9CAUD</name>
<dbReference type="PANTHER" id="PTHR13504:SF38">
    <property type="entry name" value="FIDO DOMAIN-CONTAINING PROTEIN"/>
    <property type="match status" value="1"/>
</dbReference>
<protein>
    <submittedName>
        <fullName evidence="2">Fic family protein</fullName>
    </submittedName>
</protein>
<dbReference type="PIRSF" id="PIRSF038925">
    <property type="entry name" value="AMP-prot_trans"/>
    <property type="match status" value="1"/>
</dbReference>
<dbReference type="InterPro" id="IPR040198">
    <property type="entry name" value="Fido_containing"/>
</dbReference>
<evidence type="ECO:0000313" key="2">
    <source>
        <dbReference type="EMBL" id="DAF86840.1"/>
    </source>
</evidence>
<dbReference type="SUPFAM" id="SSF140931">
    <property type="entry name" value="Fic-like"/>
    <property type="match status" value="1"/>
</dbReference>
<feature type="domain" description="Fido" evidence="1">
    <location>
        <begin position="125"/>
        <end position="276"/>
    </location>
</feature>
<dbReference type="InterPro" id="IPR025758">
    <property type="entry name" value="Fic/DOC_N"/>
</dbReference>
<dbReference type="EMBL" id="BK015954">
    <property type="protein sequence ID" value="DAF86840.1"/>
    <property type="molecule type" value="Genomic_DNA"/>
</dbReference>
<reference evidence="2" key="1">
    <citation type="journal article" date="2021" name="Proc. Natl. Acad. Sci. U.S.A.">
        <title>A Catalog of Tens of Thousands of Viruses from Human Metagenomes Reveals Hidden Associations with Chronic Diseases.</title>
        <authorList>
            <person name="Tisza M.J."/>
            <person name="Buck C.B."/>
        </authorList>
    </citation>
    <scope>NUCLEOTIDE SEQUENCE</scope>
    <source>
        <strain evidence="2">CtUi914</strain>
    </source>
</reference>
<dbReference type="InterPro" id="IPR003812">
    <property type="entry name" value="Fido"/>
</dbReference>
<accession>A0A8S5TXC0</accession>
<dbReference type="Pfam" id="PF13784">
    <property type="entry name" value="Fic_N"/>
    <property type="match status" value="1"/>
</dbReference>